<name>A0A9P9DTY4_9PLEO</name>
<dbReference type="Pfam" id="PF00583">
    <property type="entry name" value="Acetyltransf_1"/>
    <property type="match status" value="1"/>
</dbReference>
<accession>A0A9P9DTY4</accession>
<dbReference type="AlphaFoldDB" id="A0A9P9DTY4"/>
<gene>
    <name evidence="3" type="ORF">B0J11DRAFT_434876</name>
</gene>
<feature type="region of interest" description="Disordered" evidence="1">
    <location>
        <begin position="1"/>
        <end position="22"/>
    </location>
</feature>
<dbReference type="GO" id="GO:0016747">
    <property type="term" value="F:acyltransferase activity, transferring groups other than amino-acyl groups"/>
    <property type="evidence" value="ECO:0007669"/>
    <property type="project" value="InterPro"/>
</dbReference>
<dbReference type="Gene3D" id="3.40.630.30">
    <property type="match status" value="1"/>
</dbReference>
<dbReference type="CDD" id="cd04301">
    <property type="entry name" value="NAT_SF"/>
    <property type="match status" value="1"/>
</dbReference>
<comment type="caution">
    <text evidence="3">The sequence shown here is derived from an EMBL/GenBank/DDBJ whole genome shotgun (WGS) entry which is preliminary data.</text>
</comment>
<dbReference type="InterPro" id="IPR000182">
    <property type="entry name" value="GNAT_dom"/>
</dbReference>
<dbReference type="SUPFAM" id="SSF55729">
    <property type="entry name" value="Acyl-CoA N-acyltransferases (Nat)"/>
    <property type="match status" value="1"/>
</dbReference>
<reference evidence="3" key="1">
    <citation type="journal article" date="2021" name="Nat. Commun.">
        <title>Genetic determinants of endophytism in the Arabidopsis root mycobiome.</title>
        <authorList>
            <person name="Mesny F."/>
            <person name="Miyauchi S."/>
            <person name="Thiergart T."/>
            <person name="Pickel B."/>
            <person name="Atanasova L."/>
            <person name="Karlsson M."/>
            <person name="Huettel B."/>
            <person name="Barry K.W."/>
            <person name="Haridas S."/>
            <person name="Chen C."/>
            <person name="Bauer D."/>
            <person name="Andreopoulos W."/>
            <person name="Pangilinan J."/>
            <person name="LaButti K."/>
            <person name="Riley R."/>
            <person name="Lipzen A."/>
            <person name="Clum A."/>
            <person name="Drula E."/>
            <person name="Henrissat B."/>
            <person name="Kohler A."/>
            <person name="Grigoriev I.V."/>
            <person name="Martin F.M."/>
            <person name="Hacquard S."/>
        </authorList>
    </citation>
    <scope>NUCLEOTIDE SEQUENCE</scope>
    <source>
        <strain evidence="3">MPI-CAGE-CH-0243</strain>
    </source>
</reference>
<evidence type="ECO:0000259" key="2">
    <source>
        <dbReference type="PROSITE" id="PS51186"/>
    </source>
</evidence>
<proteinExistence type="predicted"/>
<evidence type="ECO:0000256" key="1">
    <source>
        <dbReference type="SAM" id="MobiDB-lite"/>
    </source>
</evidence>
<keyword evidence="4" id="KW-1185">Reference proteome</keyword>
<protein>
    <recommendedName>
        <fullName evidence="2">N-acetyltransferase domain-containing protein</fullName>
    </recommendedName>
</protein>
<sequence length="183" mass="20463">MKGSEVKTSGPNRTQSKPHWRNLTPNSIDSLMRVANTVHPDLPENREVFAQRIDVFPEGCLGLTDSDSGELCGYVISHPIQHRQPPALNSLLRECSLSTDQYYIHDLAILPKYRGLGLAEECLNRIFLIADGFPTTSLISVYGTSLFWGRYGFVPLDTDGSLKSKLIDYGDEAIYLERDNKSS</sequence>
<dbReference type="InterPro" id="IPR016181">
    <property type="entry name" value="Acyl_CoA_acyltransferase"/>
</dbReference>
<dbReference type="OrthoDB" id="2445945at2759"/>
<evidence type="ECO:0000313" key="4">
    <source>
        <dbReference type="Proteomes" id="UP000700596"/>
    </source>
</evidence>
<dbReference type="PROSITE" id="PS51186">
    <property type="entry name" value="GNAT"/>
    <property type="match status" value="1"/>
</dbReference>
<evidence type="ECO:0000313" key="3">
    <source>
        <dbReference type="EMBL" id="KAH7125228.1"/>
    </source>
</evidence>
<feature type="domain" description="N-acetyltransferase" evidence="2">
    <location>
        <begin position="18"/>
        <end position="181"/>
    </location>
</feature>
<dbReference type="EMBL" id="JAGMWT010000007">
    <property type="protein sequence ID" value="KAH7125228.1"/>
    <property type="molecule type" value="Genomic_DNA"/>
</dbReference>
<dbReference type="Proteomes" id="UP000700596">
    <property type="component" value="Unassembled WGS sequence"/>
</dbReference>
<organism evidence="3 4">
    <name type="scientific">Dendryphion nanum</name>
    <dbReference type="NCBI Taxonomy" id="256645"/>
    <lineage>
        <taxon>Eukaryota</taxon>
        <taxon>Fungi</taxon>
        <taxon>Dikarya</taxon>
        <taxon>Ascomycota</taxon>
        <taxon>Pezizomycotina</taxon>
        <taxon>Dothideomycetes</taxon>
        <taxon>Pleosporomycetidae</taxon>
        <taxon>Pleosporales</taxon>
        <taxon>Torulaceae</taxon>
        <taxon>Dendryphion</taxon>
    </lineage>
</organism>